<dbReference type="InterPro" id="IPR019786">
    <property type="entry name" value="Zinc_finger_PHD-type_CS"/>
</dbReference>
<dbReference type="Gene3D" id="3.30.40.10">
    <property type="entry name" value="Zinc/RING finger domain, C3HC4 (zinc finger)"/>
    <property type="match status" value="1"/>
</dbReference>
<dbReference type="InterPro" id="IPR013083">
    <property type="entry name" value="Znf_RING/FYVE/PHD"/>
</dbReference>
<dbReference type="EMBL" id="JTDY01007036">
    <property type="protein sequence ID" value="KOB65506.1"/>
    <property type="molecule type" value="Genomic_DNA"/>
</dbReference>
<dbReference type="InterPro" id="IPR057251">
    <property type="entry name" value="FP_C"/>
</dbReference>
<organism evidence="8 9">
    <name type="scientific">Operophtera brumata</name>
    <name type="common">Winter moth</name>
    <name type="synonym">Phalaena brumata</name>
    <dbReference type="NCBI Taxonomy" id="104452"/>
    <lineage>
        <taxon>Eukaryota</taxon>
        <taxon>Metazoa</taxon>
        <taxon>Ecdysozoa</taxon>
        <taxon>Arthropoda</taxon>
        <taxon>Hexapoda</taxon>
        <taxon>Insecta</taxon>
        <taxon>Pterygota</taxon>
        <taxon>Neoptera</taxon>
        <taxon>Endopterygota</taxon>
        <taxon>Lepidoptera</taxon>
        <taxon>Glossata</taxon>
        <taxon>Ditrysia</taxon>
        <taxon>Geometroidea</taxon>
        <taxon>Geometridae</taxon>
        <taxon>Larentiinae</taxon>
        <taxon>Operophtera</taxon>
    </lineage>
</organism>
<gene>
    <name evidence="8" type="ORF">OBRU01_22645</name>
</gene>
<sequence length="364" mass="40245">MNPFCGGCKQATETERTIKCTICEANYHQICVSLTVSDCVKVKDSWKCPKCRVKGRKSDNTITPILAAGTDTTHSACASSATGTPLPEPVSHQRPLKRAASGSPLADINEELDSSSPSIFSELRLLRKDIAEMKSTLLHLSEGIDKCNNRLDSYECRIKTLEEQDMTISSLHVTVAQLKEQLNSQAQAQMKNEIEIMGISEEHGENLIHIAMSTATKVGIDLAANDIDWVARAGQRKISTVNSNLDSKFPRPIIVRLLRKQKRDEMLQAAKSRRNLSSEGIVNAGSALVFVNEHLTKANRLLFREARGKSKESGFKFCWVRNGAILLRQAEGKPAMVIRCTSDLERLFGSIQPTPEDSNFSAHH</sequence>
<dbReference type="InterPro" id="IPR011011">
    <property type="entry name" value="Znf_FYVE_PHD"/>
</dbReference>
<protein>
    <recommendedName>
        <fullName evidence="10">PHD-type domain-containing protein</fullName>
    </recommendedName>
</protein>
<dbReference type="Pfam" id="PF00628">
    <property type="entry name" value="PHD"/>
    <property type="match status" value="1"/>
</dbReference>
<evidence type="ECO:0000313" key="9">
    <source>
        <dbReference type="Proteomes" id="UP000037510"/>
    </source>
</evidence>
<keyword evidence="3" id="KW-0862">Zinc</keyword>
<dbReference type="InterPro" id="IPR001965">
    <property type="entry name" value="Znf_PHD"/>
</dbReference>
<feature type="domain" description="Phorbol-ester/DAG-type" evidence="7">
    <location>
        <begin position="1"/>
        <end position="39"/>
    </location>
</feature>
<dbReference type="InterPro" id="IPR002219">
    <property type="entry name" value="PKC_DAG/PE"/>
</dbReference>
<dbReference type="STRING" id="104452.A0A0L7KR27"/>
<keyword evidence="9" id="KW-1185">Reference proteome</keyword>
<dbReference type="Proteomes" id="UP000037510">
    <property type="component" value="Unassembled WGS sequence"/>
</dbReference>
<dbReference type="AlphaFoldDB" id="A0A0L7KR27"/>
<dbReference type="Gene3D" id="3.30.70.1820">
    <property type="entry name" value="L1 transposable element, RRM domain"/>
    <property type="match status" value="1"/>
</dbReference>
<dbReference type="PROSITE" id="PS50016">
    <property type="entry name" value="ZF_PHD_2"/>
    <property type="match status" value="1"/>
</dbReference>
<name>A0A0L7KR27_OPEBR</name>
<evidence type="ECO:0000256" key="4">
    <source>
        <dbReference type="PROSITE-ProRule" id="PRU00146"/>
    </source>
</evidence>
<feature type="domain" description="PHD-type" evidence="6">
    <location>
        <begin position="2"/>
        <end position="54"/>
    </location>
</feature>
<dbReference type="InterPro" id="IPR004244">
    <property type="entry name" value="Transposase_22"/>
</dbReference>
<dbReference type="InterPro" id="IPR019787">
    <property type="entry name" value="Znf_PHD-finger"/>
</dbReference>
<feature type="region of interest" description="Disordered" evidence="5">
    <location>
        <begin position="77"/>
        <end position="111"/>
    </location>
</feature>
<evidence type="ECO:0008006" key="10">
    <source>
        <dbReference type="Google" id="ProtNLM"/>
    </source>
</evidence>
<dbReference type="PROSITE" id="PS50081">
    <property type="entry name" value="ZF_DAG_PE_2"/>
    <property type="match status" value="1"/>
</dbReference>
<dbReference type="PANTHER" id="PTHR11505">
    <property type="entry name" value="L1 TRANSPOSABLE ELEMENT-RELATED"/>
    <property type="match status" value="1"/>
</dbReference>
<proteinExistence type="predicted"/>
<evidence type="ECO:0000256" key="2">
    <source>
        <dbReference type="ARBA" id="ARBA00022771"/>
    </source>
</evidence>
<evidence type="ECO:0000259" key="7">
    <source>
        <dbReference type="PROSITE" id="PS50081"/>
    </source>
</evidence>
<accession>A0A0L7KR27</accession>
<dbReference type="GO" id="GO:0008270">
    <property type="term" value="F:zinc ion binding"/>
    <property type="evidence" value="ECO:0007669"/>
    <property type="project" value="UniProtKB-KW"/>
</dbReference>
<keyword evidence="2 4" id="KW-0863">Zinc-finger</keyword>
<evidence type="ECO:0000256" key="5">
    <source>
        <dbReference type="SAM" id="MobiDB-lite"/>
    </source>
</evidence>
<comment type="caution">
    <text evidence="8">The sequence shown here is derived from an EMBL/GenBank/DDBJ whole genome shotgun (WGS) entry which is preliminary data.</text>
</comment>
<evidence type="ECO:0000256" key="1">
    <source>
        <dbReference type="ARBA" id="ARBA00022723"/>
    </source>
</evidence>
<dbReference type="PROSITE" id="PS01359">
    <property type="entry name" value="ZF_PHD_1"/>
    <property type="match status" value="1"/>
</dbReference>
<keyword evidence="1" id="KW-0479">Metal-binding</keyword>
<evidence type="ECO:0000256" key="3">
    <source>
        <dbReference type="ARBA" id="ARBA00022833"/>
    </source>
</evidence>
<evidence type="ECO:0000313" key="8">
    <source>
        <dbReference type="EMBL" id="KOB65506.1"/>
    </source>
</evidence>
<dbReference type="SMART" id="SM00249">
    <property type="entry name" value="PHD"/>
    <property type="match status" value="1"/>
</dbReference>
<dbReference type="CDD" id="cd15489">
    <property type="entry name" value="PHD_SF"/>
    <property type="match status" value="1"/>
</dbReference>
<reference evidence="8 9" key="1">
    <citation type="journal article" date="2015" name="Genome Biol. Evol.">
        <title>The genome of winter moth (Operophtera brumata) provides a genomic perspective on sexual dimorphism and phenology.</title>
        <authorList>
            <person name="Derks M.F."/>
            <person name="Smit S."/>
            <person name="Salis L."/>
            <person name="Schijlen E."/>
            <person name="Bossers A."/>
            <person name="Mateman C."/>
            <person name="Pijl A.S."/>
            <person name="de Ridder D."/>
            <person name="Groenen M.A."/>
            <person name="Visser M.E."/>
            <person name="Megens H.J."/>
        </authorList>
    </citation>
    <scope>NUCLEOTIDE SEQUENCE [LARGE SCALE GENOMIC DNA]</scope>
    <source>
        <strain evidence="8">WM2013NL</strain>
        <tissue evidence="8">Head and thorax</tissue>
    </source>
</reference>
<dbReference type="Pfam" id="PF25298">
    <property type="entry name" value="Baculo_FP_2nd"/>
    <property type="match status" value="1"/>
</dbReference>
<dbReference type="SUPFAM" id="SSF57903">
    <property type="entry name" value="FYVE/PHD zinc finger"/>
    <property type="match status" value="1"/>
</dbReference>
<evidence type="ECO:0000259" key="6">
    <source>
        <dbReference type="PROSITE" id="PS50016"/>
    </source>
</evidence>